<reference evidence="3" key="1">
    <citation type="submission" date="2018-02" db="EMBL/GenBank/DDBJ databases">
        <authorList>
            <person name="Cohen D.B."/>
            <person name="Kent A.D."/>
        </authorList>
    </citation>
    <scope>NUCLEOTIDE SEQUENCE</scope>
</reference>
<gene>
    <name evidence="3" type="ORF">FSB_LOCUS56104</name>
</gene>
<dbReference type="GO" id="GO:0006629">
    <property type="term" value="P:lipid metabolic process"/>
    <property type="evidence" value="ECO:0007669"/>
    <property type="project" value="InterPro"/>
</dbReference>
<accession>A0A2N9ITN6</accession>
<dbReference type="AlphaFoldDB" id="A0A2N9ITN6"/>
<dbReference type="SUPFAM" id="SSF53474">
    <property type="entry name" value="alpha/beta-Hydrolases"/>
    <property type="match status" value="1"/>
</dbReference>
<dbReference type="EMBL" id="OIVN01006226">
    <property type="protein sequence ID" value="SPD28222.1"/>
    <property type="molecule type" value="Genomic_DNA"/>
</dbReference>
<sequence length="281" mass="32093">MDNHGTIFCAIYRHNYPLSAPNIPSYVIAFRGTIWKHVKTMLRDMKANIRCIFNDLHNDSRFERAMVWVKEKVKSAGARNVWLAGHSLGSAMALLAGKQMAEMGYPLGTYLFNPPFCSFPMGVAGSLTKAALSLVVDGRQDHDHFNALSNWYPYIFVNPADPICSEYITYFEQRDTMKEIGFGFELLERLATMYSLRNQLSSLLGMNFGSEVPRQHLLPSAYLIKNTGQVPDSKAGLIEIFKLPIRAYKAHKAHKLQQWWDPYLSSQCFHHKYMYPTLQLG</sequence>
<dbReference type="Gene3D" id="3.40.50.1820">
    <property type="entry name" value="alpha/beta hydrolase"/>
    <property type="match status" value="1"/>
</dbReference>
<name>A0A2N9ITN6_FAGSY</name>
<dbReference type="PANTHER" id="PTHR31479">
    <property type="entry name" value="ALPHA/BETA-HYDROLASES SUPERFAMILY PROTEIN"/>
    <property type="match status" value="1"/>
</dbReference>
<evidence type="ECO:0000259" key="2">
    <source>
        <dbReference type="Pfam" id="PF01764"/>
    </source>
</evidence>
<dbReference type="PANTHER" id="PTHR31479:SF2">
    <property type="entry name" value="ALPHA_BETA-HYDROLASES SUPERFAMILY PROTEIN"/>
    <property type="match status" value="1"/>
</dbReference>
<protein>
    <recommendedName>
        <fullName evidence="2">Fungal lipase-type domain-containing protein</fullName>
    </recommendedName>
</protein>
<dbReference type="GO" id="GO:0016787">
    <property type="term" value="F:hydrolase activity"/>
    <property type="evidence" value="ECO:0007669"/>
    <property type="project" value="UniProtKB-KW"/>
</dbReference>
<proteinExistence type="predicted"/>
<dbReference type="InterPro" id="IPR002921">
    <property type="entry name" value="Fungal_lipase-type"/>
</dbReference>
<organism evidence="3">
    <name type="scientific">Fagus sylvatica</name>
    <name type="common">Beechnut</name>
    <dbReference type="NCBI Taxonomy" id="28930"/>
    <lineage>
        <taxon>Eukaryota</taxon>
        <taxon>Viridiplantae</taxon>
        <taxon>Streptophyta</taxon>
        <taxon>Embryophyta</taxon>
        <taxon>Tracheophyta</taxon>
        <taxon>Spermatophyta</taxon>
        <taxon>Magnoliopsida</taxon>
        <taxon>eudicotyledons</taxon>
        <taxon>Gunneridae</taxon>
        <taxon>Pentapetalae</taxon>
        <taxon>rosids</taxon>
        <taxon>fabids</taxon>
        <taxon>Fagales</taxon>
        <taxon>Fagaceae</taxon>
        <taxon>Fagus</taxon>
    </lineage>
</organism>
<dbReference type="InterPro" id="IPR029058">
    <property type="entry name" value="AB_hydrolase_fold"/>
</dbReference>
<keyword evidence="1" id="KW-0378">Hydrolase</keyword>
<dbReference type="Pfam" id="PF01764">
    <property type="entry name" value="Lipase_3"/>
    <property type="match status" value="1"/>
</dbReference>
<evidence type="ECO:0000313" key="3">
    <source>
        <dbReference type="EMBL" id="SPD28222.1"/>
    </source>
</evidence>
<feature type="domain" description="Fungal lipase-type" evidence="2">
    <location>
        <begin position="44"/>
        <end position="105"/>
    </location>
</feature>
<evidence type="ECO:0000256" key="1">
    <source>
        <dbReference type="ARBA" id="ARBA00022801"/>
    </source>
</evidence>